<dbReference type="Gene3D" id="2.50.20.10">
    <property type="entry name" value="Lipoprotein localisation LolA/LolB/LppX"/>
    <property type="match status" value="1"/>
</dbReference>
<protein>
    <submittedName>
        <fullName evidence="2">Outer membrane lipoprotein-sorting protein</fullName>
    </submittedName>
</protein>
<sequence>MKSLTVIWALLLSGCLMFSAPLFANSSTLTADEIAKKVDERDDGDNSISQLKMVLIDKHNNQRIRSMQQFEKDFGEDTRSVIFFLAPNDVKNTAFLTYDYADSNRDDDQWLYLPALRQTKRIVSSDKSSSFMGSDFSYADMTSRSLDDYTYKIAKESEVRGHKVWIMETKPKRQKTIDETGYTKSYMFVRQDNFVVVRAIHFLTDGKRKYMDVKSLQQIDGIWVATEIEMKTKKDKYTLHSTLLTLSGVQFNQDLKESFFTVRRIEKGL</sequence>
<dbReference type="InterPro" id="IPR033399">
    <property type="entry name" value="TP_0789-like"/>
</dbReference>
<organism evidence="2">
    <name type="scientific">hydrothermal vent metagenome</name>
    <dbReference type="NCBI Taxonomy" id="652676"/>
    <lineage>
        <taxon>unclassified sequences</taxon>
        <taxon>metagenomes</taxon>
        <taxon>ecological metagenomes</taxon>
    </lineage>
</organism>
<reference evidence="2" key="1">
    <citation type="submission" date="2018-06" db="EMBL/GenBank/DDBJ databases">
        <authorList>
            <person name="Zhirakovskaya E."/>
        </authorList>
    </citation>
    <scope>NUCLEOTIDE SEQUENCE</scope>
</reference>
<feature type="domain" description="Uncharacterized protein TP-0789" evidence="1">
    <location>
        <begin position="77"/>
        <end position="266"/>
    </location>
</feature>
<accession>A0A3B0WDU9</accession>
<dbReference type="Pfam" id="PF17131">
    <property type="entry name" value="LolA_like"/>
    <property type="match status" value="1"/>
</dbReference>
<dbReference type="EMBL" id="UOFB01000206">
    <property type="protein sequence ID" value="VAW47549.1"/>
    <property type="molecule type" value="Genomic_DNA"/>
</dbReference>
<evidence type="ECO:0000259" key="1">
    <source>
        <dbReference type="Pfam" id="PF17131"/>
    </source>
</evidence>
<gene>
    <name evidence="2" type="ORF">MNBD_GAMMA04-1493</name>
</gene>
<name>A0A3B0WDU9_9ZZZZ</name>
<keyword evidence="2" id="KW-0449">Lipoprotein</keyword>
<dbReference type="AlphaFoldDB" id="A0A3B0WDU9"/>
<evidence type="ECO:0000313" key="2">
    <source>
        <dbReference type="EMBL" id="VAW47549.1"/>
    </source>
</evidence>
<proteinExistence type="predicted"/>
<dbReference type="CDD" id="cd16329">
    <property type="entry name" value="LolA_like"/>
    <property type="match status" value="1"/>
</dbReference>
<dbReference type="PROSITE" id="PS51257">
    <property type="entry name" value="PROKAR_LIPOPROTEIN"/>
    <property type="match status" value="1"/>
</dbReference>